<dbReference type="Gene3D" id="1.10.150.20">
    <property type="entry name" value="5' to 3' exonuclease, C-terminal subdomain"/>
    <property type="match status" value="1"/>
</dbReference>
<evidence type="ECO:0008006" key="3">
    <source>
        <dbReference type="Google" id="ProtNLM"/>
    </source>
</evidence>
<evidence type="ECO:0000313" key="2">
    <source>
        <dbReference type="Proteomes" id="UP001208114"/>
    </source>
</evidence>
<sequence>MAKCLRSVNPDHHVEKNDFLEGTIAMPARRALRKEKIDSLDKLSAYSEKEISNLHGFGKNTMLKLKKYMEEHHVFFDHDGI</sequence>
<proteinExistence type="predicted"/>
<dbReference type="SUPFAM" id="SSF47789">
    <property type="entry name" value="C-terminal domain of RNA polymerase alpha subunit"/>
    <property type="match status" value="1"/>
</dbReference>
<comment type="caution">
    <text evidence="1">The sequence shown here is derived from an EMBL/GenBank/DDBJ whole genome shotgun (WGS) entry which is preliminary data.</text>
</comment>
<evidence type="ECO:0000313" key="1">
    <source>
        <dbReference type="EMBL" id="MCU7613959.1"/>
    </source>
</evidence>
<reference evidence="2" key="1">
    <citation type="submission" date="2023-07" db="EMBL/GenBank/DDBJ databases">
        <title>Chryseobacterium sp. GMJ5 Genome sequencing and assembly.</title>
        <authorList>
            <person name="Jung Y."/>
        </authorList>
    </citation>
    <scope>NUCLEOTIDE SEQUENCE [LARGE SCALE GENOMIC DNA]</scope>
    <source>
        <strain evidence="2">GMJ5</strain>
    </source>
</reference>
<protein>
    <recommendedName>
        <fullName evidence="3">RNA polymerase alpha subunit C-terminal domain-containing protein</fullName>
    </recommendedName>
</protein>
<dbReference type="Proteomes" id="UP001208114">
    <property type="component" value="Unassembled WGS sequence"/>
</dbReference>
<name>A0ABT2VVD6_9FLAO</name>
<accession>A0ABT2VVD6</accession>
<organism evidence="1 2">
    <name type="scientific">Chryseobacterium gilvum</name>
    <dbReference type="NCBI Taxonomy" id="2976534"/>
    <lineage>
        <taxon>Bacteria</taxon>
        <taxon>Pseudomonadati</taxon>
        <taxon>Bacteroidota</taxon>
        <taxon>Flavobacteriia</taxon>
        <taxon>Flavobacteriales</taxon>
        <taxon>Weeksellaceae</taxon>
        <taxon>Chryseobacterium group</taxon>
        <taxon>Chryseobacterium</taxon>
    </lineage>
</organism>
<dbReference type="RefSeq" id="WP_262989798.1">
    <property type="nucleotide sequence ID" value="NZ_JAOTEN010000001.1"/>
</dbReference>
<keyword evidence="2" id="KW-1185">Reference proteome</keyword>
<dbReference type="EMBL" id="JAOTEN010000001">
    <property type="protein sequence ID" value="MCU7613959.1"/>
    <property type="molecule type" value="Genomic_DNA"/>
</dbReference>
<gene>
    <name evidence="1" type="ORF">N0B16_05875</name>
</gene>